<gene>
    <name evidence="1" type="ORF">OED52_07635</name>
</gene>
<protein>
    <submittedName>
        <fullName evidence="1">HNH endonuclease</fullName>
    </submittedName>
</protein>
<name>A0ACD4DK18_9NOCA</name>
<evidence type="ECO:0000313" key="1">
    <source>
        <dbReference type="EMBL" id="UYP20387.1"/>
    </source>
</evidence>
<keyword evidence="1" id="KW-0255">Endonuclease</keyword>
<evidence type="ECO:0000313" key="2">
    <source>
        <dbReference type="Proteomes" id="UP001156484"/>
    </source>
</evidence>
<dbReference type="Proteomes" id="UP001156484">
    <property type="component" value="Chromosome"/>
</dbReference>
<accession>A0ACD4DK18</accession>
<sequence>MKYTKEILEEAVARSTSIAGVLRHLGLKQAGGTQANIRGRIELYGLDTSHFRGTAHRKGRAALNRLHWSQVLTIAETGTRRKETKILRRALIEFGRPYECEGCGTGPEWLGSPLVLHVDHIEGNPYDSRPENLRFLCPNCHSQTPTWCGRHRDGAPTTPAGPCLATSGMPSEARE</sequence>
<keyword evidence="2" id="KW-1185">Reference proteome</keyword>
<keyword evidence="1" id="KW-0540">Nuclease</keyword>
<proteinExistence type="predicted"/>
<keyword evidence="1" id="KW-0378">Hydrolase</keyword>
<organism evidence="1 2">
    <name type="scientific">Rhodococcus sacchari</name>
    <dbReference type="NCBI Taxonomy" id="2962047"/>
    <lineage>
        <taxon>Bacteria</taxon>
        <taxon>Bacillati</taxon>
        <taxon>Actinomycetota</taxon>
        <taxon>Actinomycetes</taxon>
        <taxon>Mycobacteriales</taxon>
        <taxon>Nocardiaceae</taxon>
        <taxon>Rhodococcus</taxon>
    </lineage>
</organism>
<dbReference type="EMBL" id="CP107551">
    <property type="protein sequence ID" value="UYP20387.1"/>
    <property type="molecule type" value="Genomic_DNA"/>
</dbReference>
<reference evidence="1" key="1">
    <citation type="submission" date="2022-10" db="EMBL/GenBank/DDBJ databases">
        <title>Rhodococcus ferula Z13 complete genome.</title>
        <authorList>
            <person name="Long X."/>
            <person name="Zang M."/>
        </authorList>
    </citation>
    <scope>NUCLEOTIDE SEQUENCE</scope>
    <source>
        <strain evidence="1">Z13</strain>
    </source>
</reference>